<sequence>MSSCPFSDLVVVALIIAVFAVILRALACSGRSMRKGLNGWNKSSSMLRDGFGVKYSGFLHIRPCGFCRGD</sequence>
<dbReference type="SMR" id="A0A1D6MM26"/>
<gene>
    <name evidence="1" type="ORF">ZEAMMB73_Zm00001d039989</name>
</gene>
<reference evidence="1" key="1">
    <citation type="submission" date="2015-12" db="EMBL/GenBank/DDBJ databases">
        <title>Update maize B73 reference genome by single molecule sequencing technologies.</title>
        <authorList>
            <consortium name="Maize Genome Sequencing Project"/>
            <person name="Ware D."/>
        </authorList>
    </citation>
    <scope>NUCLEOTIDE SEQUENCE [LARGE SCALE GENOMIC DNA]</scope>
    <source>
        <tissue evidence="1">Seedling</tissue>
    </source>
</reference>
<dbReference type="AlphaFoldDB" id="A0A1D6MM26"/>
<dbReference type="InParanoid" id="A0A1D6MM26"/>
<name>A0A1D6MM26_MAIZE</name>
<proteinExistence type="predicted"/>
<accession>A0A1D6MM26</accession>
<dbReference type="EMBL" id="CM007649">
    <property type="protein sequence ID" value="ONM30264.1"/>
    <property type="molecule type" value="Genomic_DNA"/>
</dbReference>
<evidence type="ECO:0000313" key="1">
    <source>
        <dbReference type="EMBL" id="ONM30264.1"/>
    </source>
</evidence>
<protein>
    <submittedName>
        <fullName evidence="1">Uncharacterized protein</fullName>
    </submittedName>
</protein>
<organism evidence="1">
    <name type="scientific">Zea mays</name>
    <name type="common">Maize</name>
    <dbReference type="NCBI Taxonomy" id="4577"/>
    <lineage>
        <taxon>Eukaryota</taxon>
        <taxon>Viridiplantae</taxon>
        <taxon>Streptophyta</taxon>
        <taxon>Embryophyta</taxon>
        <taxon>Tracheophyta</taxon>
        <taxon>Spermatophyta</taxon>
        <taxon>Magnoliopsida</taxon>
        <taxon>Liliopsida</taxon>
        <taxon>Poales</taxon>
        <taxon>Poaceae</taxon>
        <taxon>PACMAD clade</taxon>
        <taxon>Panicoideae</taxon>
        <taxon>Andropogonodae</taxon>
        <taxon>Andropogoneae</taxon>
        <taxon>Tripsacinae</taxon>
        <taxon>Zea</taxon>
    </lineage>
</organism>